<dbReference type="EMBL" id="OEJX01000002">
    <property type="protein sequence ID" value="SOR59945.1"/>
    <property type="molecule type" value="Genomic_DNA"/>
</dbReference>
<organism evidence="1 2">
    <name type="scientific">Leptospira interrogans serovar Manilae</name>
    <dbReference type="NCBI Taxonomy" id="214675"/>
    <lineage>
        <taxon>Bacteria</taxon>
        <taxon>Pseudomonadati</taxon>
        <taxon>Spirochaetota</taxon>
        <taxon>Spirochaetia</taxon>
        <taxon>Leptospirales</taxon>
        <taxon>Leptospiraceae</taxon>
        <taxon>Leptospira</taxon>
    </lineage>
</organism>
<dbReference type="AlphaFoldDB" id="A0AAQ1SM05"/>
<accession>A0AAQ1SM05</accession>
<reference evidence="1 2" key="1">
    <citation type="submission" date="2017-11" db="EMBL/GenBank/DDBJ databases">
        <authorList>
            <person name="Lechat P."/>
        </authorList>
    </citation>
    <scope>NUCLEOTIDE SEQUENCE [LARGE SCALE GENOMIC DNA]</scope>
    <source>
        <strain evidence="1">L495</strain>
    </source>
</reference>
<evidence type="ECO:0000313" key="2">
    <source>
        <dbReference type="Proteomes" id="UP000234460"/>
    </source>
</evidence>
<sequence length="43" mass="5107">MGTKFTEDFVVIPTIDLEIQLFMGKVMLQIRSHLTIYEPFEQF</sequence>
<evidence type="ECO:0000313" key="1">
    <source>
        <dbReference type="EMBL" id="SOR59945.1"/>
    </source>
</evidence>
<proteinExistence type="predicted"/>
<comment type="caution">
    <text evidence="1">The sequence shown here is derived from an EMBL/GenBank/DDBJ whole genome shotgun (WGS) entry which is preliminary data.</text>
</comment>
<protein>
    <submittedName>
        <fullName evidence="1">Uncharacterized protein</fullName>
    </submittedName>
</protein>
<dbReference type="Proteomes" id="UP000234460">
    <property type="component" value="Chromosome LMANV2"/>
</dbReference>
<name>A0AAQ1SM05_LEPIR</name>
<gene>
    <name evidence="1" type="ORF">LMANV2_100118</name>
</gene>